<dbReference type="EMBL" id="GL377599">
    <property type="protein sequence ID" value="EFJ21501.1"/>
    <property type="molecule type" value="Genomic_DNA"/>
</dbReference>
<dbReference type="Proteomes" id="UP000001514">
    <property type="component" value="Unassembled WGS sequence"/>
</dbReference>
<dbReference type="InterPro" id="IPR011009">
    <property type="entry name" value="Kinase-like_dom_sf"/>
</dbReference>
<feature type="compositionally biased region" description="Acidic residues" evidence="1">
    <location>
        <begin position="268"/>
        <end position="277"/>
    </location>
</feature>
<evidence type="ECO:0000313" key="2">
    <source>
        <dbReference type="EMBL" id="EFJ21501.1"/>
    </source>
</evidence>
<dbReference type="SUPFAM" id="SSF56112">
    <property type="entry name" value="Protein kinase-like (PK-like)"/>
    <property type="match status" value="1"/>
</dbReference>
<organism evidence="3">
    <name type="scientific">Selaginella moellendorffii</name>
    <name type="common">Spikemoss</name>
    <dbReference type="NCBI Taxonomy" id="88036"/>
    <lineage>
        <taxon>Eukaryota</taxon>
        <taxon>Viridiplantae</taxon>
        <taxon>Streptophyta</taxon>
        <taxon>Embryophyta</taxon>
        <taxon>Tracheophyta</taxon>
        <taxon>Lycopodiopsida</taxon>
        <taxon>Selaginellales</taxon>
        <taxon>Selaginellaceae</taxon>
        <taxon>Selaginella</taxon>
    </lineage>
</organism>
<feature type="region of interest" description="Disordered" evidence="1">
    <location>
        <begin position="1"/>
        <end position="50"/>
    </location>
</feature>
<feature type="compositionally biased region" description="Basic residues" evidence="1">
    <location>
        <begin position="292"/>
        <end position="302"/>
    </location>
</feature>
<evidence type="ECO:0008006" key="4">
    <source>
        <dbReference type="Google" id="ProtNLM"/>
    </source>
</evidence>
<name>D8S2Q5_SELML</name>
<dbReference type="Gene3D" id="1.10.510.10">
    <property type="entry name" value="Transferase(Phosphotransferase) domain 1"/>
    <property type="match status" value="1"/>
</dbReference>
<reference evidence="2 3" key="1">
    <citation type="journal article" date="2011" name="Science">
        <title>The Selaginella genome identifies genetic changes associated with the evolution of vascular plants.</title>
        <authorList>
            <person name="Banks J.A."/>
            <person name="Nishiyama T."/>
            <person name="Hasebe M."/>
            <person name="Bowman J.L."/>
            <person name="Gribskov M."/>
            <person name="dePamphilis C."/>
            <person name="Albert V.A."/>
            <person name="Aono N."/>
            <person name="Aoyama T."/>
            <person name="Ambrose B.A."/>
            <person name="Ashton N.W."/>
            <person name="Axtell M.J."/>
            <person name="Barker E."/>
            <person name="Barker M.S."/>
            <person name="Bennetzen J.L."/>
            <person name="Bonawitz N.D."/>
            <person name="Chapple C."/>
            <person name="Cheng C."/>
            <person name="Correa L.G."/>
            <person name="Dacre M."/>
            <person name="DeBarry J."/>
            <person name="Dreyer I."/>
            <person name="Elias M."/>
            <person name="Engstrom E.M."/>
            <person name="Estelle M."/>
            <person name="Feng L."/>
            <person name="Finet C."/>
            <person name="Floyd S.K."/>
            <person name="Frommer W.B."/>
            <person name="Fujita T."/>
            <person name="Gramzow L."/>
            <person name="Gutensohn M."/>
            <person name="Harholt J."/>
            <person name="Hattori M."/>
            <person name="Heyl A."/>
            <person name="Hirai T."/>
            <person name="Hiwatashi Y."/>
            <person name="Ishikawa M."/>
            <person name="Iwata M."/>
            <person name="Karol K.G."/>
            <person name="Koehler B."/>
            <person name="Kolukisaoglu U."/>
            <person name="Kubo M."/>
            <person name="Kurata T."/>
            <person name="Lalonde S."/>
            <person name="Li K."/>
            <person name="Li Y."/>
            <person name="Litt A."/>
            <person name="Lyons E."/>
            <person name="Manning G."/>
            <person name="Maruyama T."/>
            <person name="Michael T.P."/>
            <person name="Mikami K."/>
            <person name="Miyazaki S."/>
            <person name="Morinaga S."/>
            <person name="Murata T."/>
            <person name="Mueller-Roeber B."/>
            <person name="Nelson D.R."/>
            <person name="Obara M."/>
            <person name="Oguri Y."/>
            <person name="Olmstead R.G."/>
            <person name="Onodera N."/>
            <person name="Petersen B.L."/>
            <person name="Pils B."/>
            <person name="Prigge M."/>
            <person name="Rensing S.A."/>
            <person name="Riano-Pachon D.M."/>
            <person name="Roberts A.W."/>
            <person name="Sato Y."/>
            <person name="Scheller H.V."/>
            <person name="Schulz B."/>
            <person name="Schulz C."/>
            <person name="Shakirov E.V."/>
            <person name="Shibagaki N."/>
            <person name="Shinohara N."/>
            <person name="Shippen D.E."/>
            <person name="Soerensen I."/>
            <person name="Sotooka R."/>
            <person name="Sugimoto N."/>
            <person name="Sugita M."/>
            <person name="Sumikawa N."/>
            <person name="Tanurdzic M."/>
            <person name="Theissen G."/>
            <person name="Ulvskov P."/>
            <person name="Wakazuki S."/>
            <person name="Weng J.K."/>
            <person name="Willats W.W."/>
            <person name="Wipf D."/>
            <person name="Wolf P.G."/>
            <person name="Yang L."/>
            <person name="Zimmer A.D."/>
            <person name="Zhu Q."/>
            <person name="Mitros T."/>
            <person name="Hellsten U."/>
            <person name="Loque D."/>
            <person name="Otillar R."/>
            <person name="Salamov A."/>
            <person name="Schmutz J."/>
            <person name="Shapiro H."/>
            <person name="Lindquist E."/>
            <person name="Lucas S."/>
            <person name="Rokhsar D."/>
            <person name="Grigoriev I.V."/>
        </authorList>
    </citation>
    <scope>NUCLEOTIDE SEQUENCE [LARGE SCALE GENOMIC DNA]</scope>
</reference>
<feature type="region of interest" description="Disordered" evidence="1">
    <location>
        <begin position="243"/>
        <end position="277"/>
    </location>
</feature>
<proteinExistence type="predicted"/>
<evidence type="ECO:0000313" key="3">
    <source>
        <dbReference type="Proteomes" id="UP000001514"/>
    </source>
</evidence>
<dbReference type="Gramene" id="EFJ21501">
    <property type="protein sequence ID" value="EFJ21501"/>
    <property type="gene ID" value="SELMODRAFT_417285"/>
</dbReference>
<dbReference type="HOGENOM" id="CLU_848370_0_0_1"/>
<accession>D8S2Q5</accession>
<feature type="region of interest" description="Disordered" evidence="1">
    <location>
        <begin position="290"/>
        <end position="328"/>
    </location>
</feature>
<feature type="region of interest" description="Disordered" evidence="1">
    <location>
        <begin position="170"/>
        <end position="197"/>
    </location>
</feature>
<feature type="compositionally biased region" description="Polar residues" evidence="1">
    <location>
        <begin position="28"/>
        <end position="37"/>
    </location>
</feature>
<keyword evidence="3" id="KW-1185">Reference proteome</keyword>
<protein>
    <recommendedName>
        <fullName evidence="4">Protein kinase domain-containing protein</fullName>
    </recommendedName>
</protein>
<dbReference type="InParanoid" id="D8S2Q5"/>
<dbReference type="AlphaFoldDB" id="D8S2Q5"/>
<gene>
    <name evidence="2" type="ORF">SELMODRAFT_417285</name>
</gene>
<dbReference type="KEGG" id="smo:SELMODRAFT_417285"/>
<feature type="compositionally biased region" description="Basic and acidic residues" evidence="1">
    <location>
        <begin position="303"/>
        <end position="319"/>
    </location>
</feature>
<evidence type="ECO:0000256" key="1">
    <source>
        <dbReference type="SAM" id="MobiDB-lite"/>
    </source>
</evidence>
<feature type="compositionally biased region" description="Basic and acidic residues" evidence="1">
    <location>
        <begin position="252"/>
        <end position="264"/>
    </location>
</feature>
<sequence>MSSRPPKCGKHLLGSVEGPKFRTRSESEQLLNPVSSTADRDSSAKKRRTIRSDAPGAYMVMTVRLLAVREPVSEDELRQMVLGIRKALKALHGLVHRDIRPANVLRVHSRDRKCWDEQWGIPWYGYTTRSDLYPVGLLMHKHYPRLLTSQALQALVKGLLGKSYNTVEGSYEEDSPLSSYIPSNQQRQRRNREELPGSHEALQAAQEYQQHLAKKSRSTIKVLNQCCVSGTYVMVSEEQARDSSFELLQEDDAARESRGDRPRPEWSPMEDEMELDDAASDWCRVESLLRPSRTRQGRRPRLPKGELLLRDDHVPRRDIQAPQAGQIQ</sequence>